<dbReference type="AlphaFoldDB" id="A0A426XE77"/>
<name>A0A426XE77_ENSVE</name>
<evidence type="ECO:0000313" key="1">
    <source>
        <dbReference type="EMBL" id="RRT37777.1"/>
    </source>
</evidence>
<dbReference type="EMBL" id="AMZH03021892">
    <property type="protein sequence ID" value="RRT37777.1"/>
    <property type="molecule type" value="Genomic_DNA"/>
</dbReference>
<organism evidence="1 2">
    <name type="scientific">Ensete ventricosum</name>
    <name type="common">Abyssinian banana</name>
    <name type="synonym">Musa ensete</name>
    <dbReference type="NCBI Taxonomy" id="4639"/>
    <lineage>
        <taxon>Eukaryota</taxon>
        <taxon>Viridiplantae</taxon>
        <taxon>Streptophyta</taxon>
        <taxon>Embryophyta</taxon>
        <taxon>Tracheophyta</taxon>
        <taxon>Spermatophyta</taxon>
        <taxon>Magnoliopsida</taxon>
        <taxon>Liliopsida</taxon>
        <taxon>Zingiberales</taxon>
        <taxon>Musaceae</taxon>
        <taxon>Ensete</taxon>
    </lineage>
</organism>
<gene>
    <name evidence="1" type="ORF">B296_00054141</name>
</gene>
<comment type="caution">
    <text evidence="1">The sequence shown here is derived from an EMBL/GenBank/DDBJ whole genome shotgun (WGS) entry which is preliminary data.</text>
</comment>
<sequence length="75" mass="8337">MWEKEYAFYRVKVDGGANGCLAGLGSRLCSKRMETNGWHIWSPPPPPGDLLCQKVMCSIDSTGDCSKRGREKSRS</sequence>
<reference evidence="1 2" key="1">
    <citation type="journal article" date="2014" name="Agronomy (Basel)">
        <title>A Draft Genome Sequence for Ensete ventricosum, the Drought-Tolerant Tree Against Hunger.</title>
        <authorList>
            <person name="Harrison J."/>
            <person name="Moore K.A."/>
            <person name="Paszkiewicz K."/>
            <person name="Jones T."/>
            <person name="Grant M."/>
            <person name="Ambacheew D."/>
            <person name="Muzemil S."/>
            <person name="Studholme D.J."/>
        </authorList>
    </citation>
    <scope>NUCLEOTIDE SEQUENCE [LARGE SCALE GENOMIC DNA]</scope>
</reference>
<dbReference type="Proteomes" id="UP000287651">
    <property type="component" value="Unassembled WGS sequence"/>
</dbReference>
<proteinExistence type="predicted"/>
<protein>
    <submittedName>
        <fullName evidence="1">Uncharacterized protein</fullName>
    </submittedName>
</protein>
<accession>A0A426XE77</accession>
<evidence type="ECO:0000313" key="2">
    <source>
        <dbReference type="Proteomes" id="UP000287651"/>
    </source>
</evidence>